<evidence type="ECO:0000313" key="2">
    <source>
        <dbReference type="Proteomes" id="UP000229839"/>
    </source>
</evidence>
<dbReference type="STRING" id="85701.BM1374166_00358"/>
<sequence>MVCATNKAGVYNTVYAFLSDFISIILIKRLKNCYAIGDFFCDADDVVHSVFHFEGTMNG</sequence>
<accession>A0A2N9Y8J4</accession>
<dbReference type="EMBL" id="NJGE01000029">
    <property type="protein sequence ID" value="PIT68027.1"/>
    <property type="molecule type" value="Genomic_DNA"/>
</dbReference>
<dbReference type="Proteomes" id="UP000229839">
    <property type="component" value="Unassembled WGS sequence"/>
</dbReference>
<dbReference type="AlphaFoldDB" id="A0A2N9Y8J4"/>
<comment type="caution">
    <text evidence="1">The sequence shown here is derived from an EMBL/GenBank/DDBJ whole genome shotgun (WGS) entry which is preliminary data.</text>
</comment>
<dbReference type="OrthoDB" id="7924395at2"/>
<evidence type="ECO:0000313" key="1">
    <source>
        <dbReference type="EMBL" id="PIT68027.1"/>
    </source>
</evidence>
<protein>
    <submittedName>
        <fullName evidence="1">Uncharacterized protein</fullName>
    </submittedName>
</protein>
<name>A0A2N9Y8J4_9HYPH</name>
<organism evidence="1 2">
    <name type="scientific">Bartonella tribocorum</name>
    <dbReference type="NCBI Taxonomy" id="85701"/>
    <lineage>
        <taxon>Bacteria</taxon>
        <taxon>Pseudomonadati</taxon>
        <taxon>Pseudomonadota</taxon>
        <taxon>Alphaproteobacteria</taxon>
        <taxon>Hyphomicrobiales</taxon>
        <taxon>Bartonellaceae</taxon>
        <taxon>Bartonella</taxon>
    </lineage>
</organism>
<reference evidence="1 2" key="1">
    <citation type="submission" date="2017-06" db="EMBL/GenBank/DDBJ databases">
        <title>Draft genome of Bartonella tribocorum strain L103, isolated from a rodent in Laos.</title>
        <authorList>
            <person name="Hadjadj L."/>
            <person name="Jiyipong T."/>
            <person name="Morand S."/>
            <person name="Diene S.M."/>
            <person name="Rolain J.-M."/>
        </authorList>
    </citation>
    <scope>NUCLEOTIDE SEQUENCE [LARGE SCALE GENOMIC DNA]</scope>
    <source>
        <strain evidence="1 2">L103</strain>
    </source>
</reference>
<proteinExistence type="predicted"/>
<gene>
    <name evidence="1" type="ORF">CER18_08635</name>
</gene>